<evidence type="ECO:0000313" key="1">
    <source>
        <dbReference type="EMBL" id="GAH35039.1"/>
    </source>
</evidence>
<gene>
    <name evidence="1" type="ORF">S03H2_20183</name>
</gene>
<dbReference type="EMBL" id="BARU01010611">
    <property type="protein sequence ID" value="GAH35039.1"/>
    <property type="molecule type" value="Genomic_DNA"/>
</dbReference>
<accession>X1G0D5</accession>
<dbReference type="GO" id="GO:0030246">
    <property type="term" value="F:carbohydrate binding"/>
    <property type="evidence" value="ECO:0007669"/>
    <property type="project" value="InterPro"/>
</dbReference>
<name>X1G0D5_9ZZZZ</name>
<dbReference type="SUPFAM" id="SSF49452">
    <property type="entry name" value="Starch-binding domain-like"/>
    <property type="match status" value="1"/>
</dbReference>
<feature type="non-terminal residue" evidence="1">
    <location>
        <position position="1"/>
    </location>
</feature>
<comment type="caution">
    <text evidence="1">The sequence shown here is derived from an EMBL/GenBank/DDBJ whole genome shotgun (WGS) entry which is preliminary data.</text>
</comment>
<dbReference type="AlphaFoldDB" id="X1G0D5"/>
<protein>
    <recommendedName>
        <fullName evidence="2">Carboxypeptidase regulatory-like domain-containing protein</fullName>
    </recommendedName>
</protein>
<evidence type="ECO:0008006" key="2">
    <source>
        <dbReference type="Google" id="ProtNLM"/>
    </source>
</evidence>
<proteinExistence type="predicted"/>
<organism evidence="1">
    <name type="scientific">marine sediment metagenome</name>
    <dbReference type="NCBI Taxonomy" id="412755"/>
    <lineage>
        <taxon>unclassified sequences</taxon>
        <taxon>metagenomes</taxon>
        <taxon>ecological metagenomes</taxon>
    </lineage>
</organism>
<feature type="non-terminal residue" evidence="1">
    <location>
        <position position="295"/>
    </location>
</feature>
<reference evidence="1" key="1">
    <citation type="journal article" date="2014" name="Front. Microbiol.">
        <title>High frequency of phylogenetically diverse reductive dehalogenase-homologous genes in deep subseafloor sedimentary metagenomes.</title>
        <authorList>
            <person name="Kawai M."/>
            <person name="Futagami T."/>
            <person name="Toyoda A."/>
            <person name="Takaki Y."/>
            <person name="Nishi S."/>
            <person name="Hori S."/>
            <person name="Arai W."/>
            <person name="Tsubouchi T."/>
            <person name="Morono Y."/>
            <person name="Uchiyama I."/>
            <person name="Ito T."/>
            <person name="Fujiyama A."/>
            <person name="Inagaki F."/>
            <person name="Takami H."/>
        </authorList>
    </citation>
    <scope>NUCLEOTIDE SEQUENCE</scope>
    <source>
        <strain evidence="1">Expedition CK06-06</strain>
    </source>
</reference>
<sequence>GLEGNFHSAIGFADKFEVYLDIYTISNFTGAIGFCHNFLKTDKFALSWGVHQISYALDVSEIGHGDSTGWHDDLMYYEGDYEKPFELGSAFLVSTYSLNKFVDVSLGIGRGKYVGYGTHSKYFNSNFYHDKGGDWAVGLIAGLDLKLTKNISFMIEGDSRDLNFGFMCRYKPIELGLAISKFEYFIWRGQGDSYQPRLALSISYVKTEEKPGLGILAGTVFDQDGNSLIAQVGFVNEDIPEMMTDPELGDYKFANIKPGVYDIYAQSAGYEWSQKEIEIVPGKVVFCDFKLEKEK</sequence>
<dbReference type="Gene3D" id="2.60.40.1120">
    <property type="entry name" value="Carboxypeptidase-like, regulatory domain"/>
    <property type="match status" value="1"/>
</dbReference>
<dbReference type="InterPro" id="IPR013784">
    <property type="entry name" value="Carb-bd-like_fold"/>
</dbReference>